<dbReference type="AlphaFoldDB" id="B0T256"/>
<reference evidence="2" key="1">
    <citation type="submission" date="2008-01" db="EMBL/GenBank/DDBJ databases">
        <title>Complete sequence of chromosome of Caulobacter sp. K31.</title>
        <authorList>
            <consortium name="US DOE Joint Genome Institute"/>
            <person name="Copeland A."/>
            <person name="Lucas S."/>
            <person name="Lapidus A."/>
            <person name="Barry K."/>
            <person name="Glavina del Rio T."/>
            <person name="Dalin E."/>
            <person name="Tice H."/>
            <person name="Pitluck S."/>
            <person name="Bruce D."/>
            <person name="Goodwin L."/>
            <person name="Thompson L.S."/>
            <person name="Brettin T."/>
            <person name="Detter J.C."/>
            <person name="Han C."/>
            <person name="Schmutz J."/>
            <person name="Larimer F."/>
            <person name="Land M."/>
            <person name="Hauser L."/>
            <person name="Kyrpides N."/>
            <person name="Kim E."/>
            <person name="Stephens C."/>
            <person name="Richardson P."/>
        </authorList>
    </citation>
    <scope>NUCLEOTIDE SEQUENCE [LARGE SCALE GENOMIC DNA]</scope>
    <source>
        <strain evidence="2">K31</strain>
    </source>
</reference>
<keyword evidence="1" id="KW-0812">Transmembrane</keyword>
<accession>B0T256</accession>
<keyword evidence="1" id="KW-1133">Transmembrane helix</keyword>
<protein>
    <submittedName>
        <fullName evidence="2">Uncharacterized protein</fullName>
    </submittedName>
</protein>
<evidence type="ECO:0000313" key="2">
    <source>
        <dbReference type="EMBL" id="ABZ69225.1"/>
    </source>
</evidence>
<sequence>MVIRTYQAEHGGLVFGVVPTRRQKVRRNRMMALAVIAAVAASAGVLQHFHDNLASTGSVSSNSGAYFAAR</sequence>
<organism evidence="2">
    <name type="scientific">Caulobacter sp. (strain K31)</name>
    <dbReference type="NCBI Taxonomy" id="366602"/>
    <lineage>
        <taxon>Bacteria</taxon>
        <taxon>Pseudomonadati</taxon>
        <taxon>Pseudomonadota</taxon>
        <taxon>Alphaproteobacteria</taxon>
        <taxon>Caulobacterales</taxon>
        <taxon>Caulobacteraceae</taxon>
        <taxon>Caulobacter</taxon>
    </lineage>
</organism>
<proteinExistence type="predicted"/>
<keyword evidence="1" id="KW-0472">Membrane</keyword>
<dbReference type="EMBL" id="CP000927">
    <property type="protein sequence ID" value="ABZ69225.1"/>
    <property type="molecule type" value="Genomic_DNA"/>
</dbReference>
<dbReference type="HOGENOM" id="CLU_2750348_0_0_5"/>
<gene>
    <name evidence="2" type="ordered locus">Caul_0087</name>
</gene>
<name>B0T256_CAUSK</name>
<feature type="transmembrane region" description="Helical" evidence="1">
    <location>
        <begin position="30"/>
        <end position="49"/>
    </location>
</feature>
<evidence type="ECO:0000256" key="1">
    <source>
        <dbReference type="SAM" id="Phobius"/>
    </source>
</evidence>
<dbReference type="KEGG" id="cak:Caul_0087"/>